<dbReference type="PATRIC" id="fig|1706436.3.peg.899"/>
<evidence type="ECO:0000313" key="12">
    <source>
        <dbReference type="EMBL" id="KYC45381.1"/>
    </source>
</evidence>
<sequence length="443" mass="50700">MAGGSGTRLWPLSRTYYPKQFLKFEDKSLFQLAYLRALKLSRPEDIVIVTNKEYEYHVINQLEELGFHKNNSLILKESVGRNTLPAITWGMQILSERDEDSIAAIFSSDHLMEDSAIDEIKKSTKLASENLVTFGIVPTHPHTGYGYISCGEKLLNGYRVKEFKEKPDDKTAEKYLKKGYLWNSGIFLFSSKVFFEELDIYQPEISRIFKSQEIDYPSINSISVDYGLLEKSKRIAVIPLDVKWSDLGSFKTLYDYMPHDDHGNSGNAKYLGSSDNLVHSERKFVALLDVNNLAIIDTSDALLVCNKNKTELVKDLTKKLKEQNDPIADFHLQVHRPWGSYTELEKNKSYKIKRVTVNPGKKLSLQLHTKRSEHWVVVSGLADITLGDKSFQLKSGESTFVPPKSKHRLGNSQKDILEIIEVQIGDYLEEDDIVRFDDDFNRV</sequence>
<dbReference type="InterPro" id="IPR049577">
    <property type="entry name" value="GMPP_N"/>
</dbReference>
<comment type="catalytic activity">
    <reaction evidence="7">
        <text>alpha-D-mannose 1-phosphate + GTP + H(+) = GDP-alpha-D-mannose + diphosphate</text>
        <dbReference type="Rhea" id="RHEA:15229"/>
        <dbReference type="ChEBI" id="CHEBI:15378"/>
        <dbReference type="ChEBI" id="CHEBI:33019"/>
        <dbReference type="ChEBI" id="CHEBI:37565"/>
        <dbReference type="ChEBI" id="CHEBI:57527"/>
        <dbReference type="ChEBI" id="CHEBI:58409"/>
        <dbReference type="EC" id="2.7.7.13"/>
    </reaction>
</comment>
<evidence type="ECO:0000256" key="7">
    <source>
        <dbReference type="ARBA" id="ARBA00047343"/>
    </source>
</evidence>
<dbReference type="InterPro" id="IPR005835">
    <property type="entry name" value="NTP_transferase_dom"/>
</dbReference>
<evidence type="ECO:0000256" key="3">
    <source>
        <dbReference type="ARBA" id="ARBA00022679"/>
    </source>
</evidence>
<dbReference type="Gene3D" id="2.60.120.10">
    <property type="entry name" value="Jelly Rolls"/>
    <property type="match status" value="1"/>
</dbReference>
<dbReference type="SUPFAM" id="SSF53448">
    <property type="entry name" value="Nucleotide-diphospho-sugar transferases"/>
    <property type="match status" value="1"/>
</dbReference>
<evidence type="ECO:0000256" key="6">
    <source>
        <dbReference type="ARBA" id="ARBA00023134"/>
    </source>
</evidence>
<dbReference type="InterPro" id="IPR051161">
    <property type="entry name" value="Mannose-6P_isomerase_type2"/>
</dbReference>
<dbReference type="Pfam" id="PF00483">
    <property type="entry name" value="NTP_transferase"/>
    <property type="match status" value="1"/>
</dbReference>
<dbReference type="Pfam" id="PF22640">
    <property type="entry name" value="ManC_GMP_beta-helix"/>
    <property type="match status" value="1"/>
</dbReference>
<keyword evidence="3 14" id="KW-0808">Transferase</keyword>
<dbReference type="NCBIfam" id="TIGR01479">
    <property type="entry name" value="GMP_PMI"/>
    <property type="match status" value="1"/>
</dbReference>
<dbReference type="InterPro" id="IPR029044">
    <property type="entry name" value="Nucleotide-diphossugar_trans"/>
</dbReference>
<dbReference type="GO" id="GO:0004475">
    <property type="term" value="F:mannose-1-phosphate guanylyltransferase (GTP) activity"/>
    <property type="evidence" value="ECO:0007669"/>
    <property type="project" value="UniProtKB-EC"/>
</dbReference>
<dbReference type="InterPro" id="IPR006375">
    <property type="entry name" value="Man1P_GuaTrfase/Man6P_Isoase"/>
</dbReference>
<accession>A0A150IU48</accession>
<dbReference type="Proteomes" id="UP000092401">
    <property type="component" value="Unassembled WGS sequence"/>
</dbReference>
<dbReference type="EMBL" id="LNGF01000004">
    <property type="protein sequence ID" value="KYC48480.1"/>
    <property type="molecule type" value="Genomic_DNA"/>
</dbReference>
<dbReference type="GO" id="GO:0009298">
    <property type="term" value="P:GDP-mannose biosynthetic process"/>
    <property type="evidence" value="ECO:0007669"/>
    <property type="project" value="TreeGrafter"/>
</dbReference>
<proteinExistence type="inferred from homology"/>
<dbReference type="PANTHER" id="PTHR46390">
    <property type="entry name" value="MANNOSE-1-PHOSPHATE GUANYLYLTRANSFERASE"/>
    <property type="match status" value="1"/>
</dbReference>
<dbReference type="CDD" id="cd02213">
    <property type="entry name" value="cupin_PMI_typeII_C"/>
    <property type="match status" value="1"/>
</dbReference>
<dbReference type="InterPro" id="IPR001538">
    <property type="entry name" value="Man6P_isomerase-2_C"/>
</dbReference>
<evidence type="ECO:0000259" key="11">
    <source>
        <dbReference type="Pfam" id="PF22640"/>
    </source>
</evidence>
<evidence type="ECO:0000313" key="15">
    <source>
        <dbReference type="Proteomes" id="UP000091929"/>
    </source>
</evidence>
<dbReference type="Gene3D" id="3.90.550.10">
    <property type="entry name" value="Spore Coat Polysaccharide Biosynthesis Protein SpsA, Chain A"/>
    <property type="match status" value="1"/>
</dbReference>
<accession>A0A150IYC4</accession>
<dbReference type="InterPro" id="IPR014710">
    <property type="entry name" value="RmlC-like_jellyroll"/>
</dbReference>
<evidence type="ECO:0000256" key="1">
    <source>
        <dbReference type="ARBA" id="ARBA00006115"/>
    </source>
</evidence>
<dbReference type="EMBL" id="LNJC01000023">
    <property type="protein sequence ID" value="KYC49922.1"/>
    <property type="molecule type" value="Genomic_DNA"/>
</dbReference>
<dbReference type="GO" id="GO:0000271">
    <property type="term" value="P:polysaccharide biosynthetic process"/>
    <property type="evidence" value="ECO:0007669"/>
    <property type="project" value="InterPro"/>
</dbReference>
<dbReference type="PATRIC" id="fig|1706437.3.peg.287"/>
<dbReference type="PANTHER" id="PTHR46390:SF1">
    <property type="entry name" value="MANNOSE-1-PHOSPHATE GUANYLYLTRANSFERASE"/>
    <property type="match status" value="1"/>
</dbReference>
<keyword evidence="5" id="KW-0547">Nucleotide-binding</keyword>
<reference evidence="15 16" key="1">
    <citation type="journal article" date="2016" name="ISME J.">
        <title>Chasing the elusive Euryarchaeota class WSA2: genomes reveal a uniquely fastidious methyl-reducing methanogen.</title>
        <authorList>
            <person name="Nobu M.K."/>
            <person name="Narihiro T."/>
            <person name="Kuroda K."/>
            <person name="Mei R."/>
            <person name="Liu W.T."/>
        </authorList>
    </citation>
    <scope>NUCLEOTIDE SEQUENCE [LARGE SCALE GENOMIC DNA]</scope>
    <source>
        <strain evidence="12">B03fssc0709_Meth_Bin005</strain>
        <strain evidence="13">B15fssc0709_Meth_Bin003</strain>
        <strain evidence="14">BMIXfssc0709_Meth_Bin006</strain>
    </source>
</reference>
<evidence type="ECO:0000313" key="14">
    <source>
        <dbReference type="EMBL" id="KYC49922.1"/>
    </source>
</evidence>
<dbReference type="GO" id="GO:0005525">
    <property type="term" value="F:GTP binding"/>
    <property type="evidence" value="ECO:0007669"/>
    <property type="project" value="UniProtKB-KW"/>
</dbReference>
<name>A0A150IYC4_9EURY</name>
<dbReference type="CDD" id="cd02509">
    <property type="entry name" value="GDP-M1P_Guanylyltransferase"/>
    <property type="match status" value="1"/>
</dbReference>
<feature type="domain" description="Mannose-6-phosphate isomerase type II C-terminal" evidence="10">
    <location>
        <begin position="327"/>
        <end position="438"/>
    </location>
</feature>
<evidence type="ECO:0000313" key="13">
    <source>
        <dbReference type="EMBL" id="KYC48480.1"/>
    </source>
</evidence>
<organism evidence="14 17">
    <name type="scientific">Candidatus Methanofastidiosum methylothiophilum</name>
    <dbReference type="NCBI Taxonomy" id="1705564"/>
    <lineage>
        <taxon>Archaea</taxon>
        <taxon>Methanobacteriati</taxon>
        <taxon>Methanobacteriota</taxon>
        <taxon>Stenosarchaea group</taxon>
        <taxon>Candidatus Methanofastidiosia</taxon>
        <taxon>Candidatus Methanofastidiosales</taxon>
        <taxon>Candidatus Methanofastidiosaceae</taxon>
        <taxon>Candidatus Methanofastidiosum</taxon>
    </lineage>
</organism>
<evidence type="ECO:0000256" key="4">
    <source>
        <dbReference type="ARBA" id="ARBA00022695"/>
    </source>
</evidence>
<feature type="domain" description="Nucleotidyl transferase" evidence="9">
    <location>
        <begin position="1"/>
        <end position="259"/>
    </location>
</feature>
<dbReference type="InterPro" id="IPR054566">
    <property type="entry name" value="ManC/GMP-like_b-helix"/>
</dbReference>
<dbReference type="Proteomes" id="UP000092403">
    <property type="component" value="Unassembled WGS sequence"/>
</dbReference>
<dbReference type="InterPro" id="IPR011051">
    <property type="entry name" value="RmlC_Cupin_sf"/>
</dbReference>
<dbReference type="FunFam" id="2.60.120.10:FF:000032">
    <property type="entry name" value="Mannose-1-phosphate guanylyltransferase/mannose-6-phosphate isomerase"/>
    <property type="match status" value="1"/>
</dbReference>
<dbReference type="AlphaFoldDB" id="A0A150IYC4"/>
<keyword evidence="4 14" id="KW-0548">Nucleotidyltransferase</keyword>
<evidence type="ECO:0000256" key="5">
    <source>
        <dbReference type="ARBA" id="ARBA00022741"/>
    </source>
</evidence>
<dbReference type="Pfam" id="PF01050">
    <property type="entry name" value="MannoseP_isomer"/>
    <property type="match status" value="1"/>
</dbReference>
<feature type="domain" description="MannoseP isomerase/GMP-like beta-helix" evidence="11">
    <location>
        <begin position="271"/>
        <end position="320"/>
    </location>
</feature>
<evidence type="ECO:0000256" key="8">
    <source>
        <dbReference type="RuleBase" id="RU004190"/>
    </source>
</evidence>
<keyword evidence="6" id="KW-0342">GTP-binding</keyword>
<evidence type="ECO:0000259" key="10">
    <source>
        <dbReference type="Pfam" id="PF01050"/>
    </source>
</evidence>
<evidence type="ECO:0000313" key="17">
    <source>
        <dbReference type="Proteomes" id="UP000092403"/>
    </source>
</evidence>
<dbReference type="SUPFAM" id="SSF51182">
    <property type="entry name" value="RmlC-like cupins"/>
    <property type="match status" value="1"/>
</dbReference>
<comment type="similarity">
    <text evidence="1 8">Belongs to the mannose-6-phosphate isomerase type 2 family.</text>
</comment>
<accession>A0A150IK18</accession>
<dbReference type="Proteomes" id="UP000091929">
    <property type="component" value="Unassembled WGS sequence"/>
</dbReference>
<evidence type="ECO:0000313" key="16">
    <source>
        <dbReference type="Proteomes" id="UP000092401"/>
    </source>
</evidence>
<dbReference type="EMBL" id="LNGE01000020">
    <property type="protein sequence ID" value="KYC45381.1"/>
    <property type="molecule type" value="Genomic_DNA"/>
</dbReference>
<dbReference type="PATRIC" id="fig|1706438.3.peg.1179"/>
<evidence type="ECO:0000256" key="2">
    <source>
        <dbReference type="ARBA" id="ARBA00012387"/>
    </source>
</evidence>
<evidence type="ECO:0000259" key="9">
    <source>
        <dbReference type="Pfam" id="PF00483"/>
    </source>
</evidence>
<gene>
    <name evidence="14" type="primary">glgC</name>
    <name evidence="12" type="ORF">APG10_00887</name>
    <name evidence="13" type="ORF">APG11_00287</name>
    <name evidence="14" type="ORF">APG12_01171</name>
</gene>
<protein>
    <recommendedName>
        <fullName evidence="2">mannose-1-phosphate guanylyltransferase</fullName>
        <ecNumber evidence="2">2.7.7.13</ecNumber>
    </recommendedName>
</protein>
<dbReference type="EC" id="2.7.7.13" evidence="2"/>
<comment type="caution">
    <text evidence="14">The sequence shown here is derived from an EMBL/GenBank/DDBJ whole genome shotgun (WGS) entry which is preliminary data.</text>
</comment>